<dbReference type="GO" id="GO:0005829">
    <property type="term" value="C:cytosol"/>
    <property type="evidence" value="ECO:0007669"/>
    <property type="project" value="TreeGrafter"/>
</dbReference>
<dbReference type="PANTHER" id="PTHR30154">
    <property type="entry name" value="LEUCINE-RESPONSIVE REGULATORY PROTEIN"/>
    <property type="match status" value="1"/>
</dbReference>
<gene>
    <name evidence="5" type="ORF">UFOPK3564_02946</name>
</gene>
<feature type="domain" description="HTH asnC-type" evidence="4">
    <location>
        <begin position="6"/>
        <end position="67"/>
    </location>
</feature>
<dbReference type="InterPro" id="IPR036390">
    <property type="entry name" value="WH_DNA-bd_sf"/>
</dbReference>
<dbReference type="InterPro" id="IPR036388">
    <property type="entry name" value="WH-like_DNA-bd_sf"/>
</dbReference>
<evidence type="ECO:0000256" key="3">
    <source>
        <dbReference type="ARBA" id="ARBA00023163"/>
    </source>
</evidence>
<evidence type="ECO:0000256" key="2">
    <source>
        <dbReference type="ARBA" id="ARBA00023125"/>
    </source>
</evidence>
<dbReference type="EMBL" id="CAFBMK010000245">
    <property type="protein sequence ID" value="CAB4940958.1"/>
    <property type="molecule type" value="Genomic_DNA"/>
</dbReference>
<sequence>MKTAEPDDVDLRILGLLVENGRASYASLGAAVGLSANGAADRVRRLERAGVIRGYRAQVDLESLGRGFDAILDVRLLPAAEPEEFERRAARLPGVREVVFVTGRFDYVLRLACRDAEDLDRTVRAIRTGAGVAQTETRVVMRALRTDRLDPPPGRQAVG</sequence>
<dbReference type="Pfam" id="PF01037">
    <property type="entry name" value="AsnC_trans_reg"/>
    <property type="match status" value="1"/>
</dbReference>
<dbReference type="PRINTS" id="PR00033">
    <property type="entry name" value="HTHASNC"/>
</dbReference>
<protein>
    <submittedName>
        <fullName evidence="5">Unannotated protein</fullName>
    </submittedName>
</protein>
<dbReference type="InterPro" id="IPR019887">
    <property type="entry name" value="Tscrpt_reg_AsnC/Lrp_C"/>
</dbReference>
<reference evidence="5" key="1">
    <citation type="submission" date="2020-05" db="EMBL/GenBank/DDBJ databases">
        <authorList>
            <person name="Chiriac C."/>
            <person name="Salcher M."/>
            <person name="Ghai R."/>
            <person name="Kavagutti S V."/>
        </authorList>
    </citation>
    <scope>NUCLEOTIDE SEQUENCE</scope>
</reference>
<dbReference type="GO" id="GO:0043565">
    <property type="term" value="F:sequence-specific DNA binding"/>
    <property type="evidence" value="ECO:0007669"/>
    <property type="project" value="InterPro"/>
</dbReference>
<name>A0A6J7JC57_9ZZZZ</name>
<dbReference type="GO" id="GO:0043200">
    <property type="term" value="P:response to amino acid"/>
    <property type="evidence" value="ECO:0007669"/>
    <property type="project" value="TreeGrafter"/>
</dbReference>
<dbReference type="InterPro" id="IPR011008">
    <property type="entry name" value="Dimeric_a/b-barrel"/>
</dbReference>
<dbReference type="SUPFAM" id="SSF54909">
    <property type="entry name" value="Dimeric alpha+beta barrel"/>
    <property type="match status" value="1"/>
</dbReference>
<keyword evidence="3" id="KW-0804">Transcription</keyword>
<proteinExistence type="predicted"/>
<dbReference type="Gene3D" id="3.30.70.920">
    <property type="match status" value="1"/>
</dbReference>
<dbReference type="SMART" id="SM00344">
    <property type="entry name" value="HTH_ASNC"/>
    <property type="match status" value="1"/>
</dbReference>
<evidence type="ECO:0000259" key="4">
    <source>
        <dbReference type="PROSITE" id="PS50956"/>
    </source>
</evidence>
<keyword evidence="2" id="KW-0238">DNA-binding</keyword>
<keyword evidence="1" id="KW-0805">Transcription regulation</keyword>
<evidence type="ECO:0000313" key="5">
    <source>
        <dbReference type="EMBL" id="CAB4940958.1"/>
    </source>
</evidence>
<evidence type="ECO:0000256" key="1">
    <source>
        <dbReference type="ARBA" id="ARBA00023015"/>
    </source>
</evidence>
<dbReference type="PANTHER" id="PTHR30154:SF34">
    <property type="entry name" value="TRANSCRIPTIONAL REGULATOR AZLB"/>
    <property type="match status" value="1"/>
</dbReference>
<dbReference type="InterPro" id="IPR000485">
    <property type="entry name" value="AsnC-type_HTH_dom"/>
</dbReference>
<dbReference type="SUPFAM" id="SSF46785">
    <property type="entry name" value="Winged helix' DNA-binding domain"/>
    <property type="match status" value="1"/>
</dbReference>
<dbReference type="Pfam" id="PF13404">
    <property type="entry name" value="HTH_AsnC-type"/>
    <property type="match status" value="1"/>
</dbReference>
<organism evidence="5">
    <name type="scientific">freshwater metagenome</name>
    <dbReference type="NCBI Taxonomy" id="449393"/>
    <lineage>
        <taxon>unclassified sequences</taxon>
        <taxon>metagenomes</taxon>
        <taxon>ecological metagenomes</taxon>
    </lineage>
</organism>
<dbReference type="InterPro" id="IPR019888">
    <property type="entry name" value="Tscrpt_reg_AsnC-like"/>
</dbReference>
<dbReference type="AlphaFoldDB" id="A0A6J7JC57"/>
<accession>A0A6J7JC57</accession>
<dbReference type="Gene3D" id="1.10.10.10">
    <property type="entry name" value="Winged helix-like DNA-binding domain superfamily/Winged helix DNA-binding domain"/>
    <property type="match status" value="1"/>
</dbReference>
<dbReference type="PROSITE" id="PS50956">
    <property type="entry name" value="HTH_ASNC_2"/>
    <property type="match status" value="1"/>
</dbReference>